<dbReference type="Gene3D" id="3.20.20.80">
    <property type="entry name" value="Glycosidases"/>
    <property type="match status" value="1"/>
</dbReference>
<dbReference type="PANTHER" id="PTHR21040">
    <property type="entry name" value="BCDNA.GH04120"/>
    <property type="match status" value="1"/>
</dbReference>
<reference evidence="1 2" key="1">
    <citation type="submission" date="2020-06" db="EMBL/GenBank/DDBJ databases">
        <authorList>
            <person name="Li R."/>
            <person name="Bekaert M."/>
        </authorList>
    </citation>
    <scope>NUCLEOTIDE SEQUENCE [LARGE SCALE GENOMIC DNA]</scope>
    <source>
        <strain evidence="2">wild</strain>
    </source>
</reference>
<proteinExistence type="predicted"/>
<sequence>MLRHTELPVLLGKFTAIMWDDMLRHTELPVLLGKFTAIMWDDMLRHTELPVLLGKLTAIMWDDMLRHTELPVLLGKFTAIMWDDMLRHTELPVLLGKFTAIMWDDMLRHTELPVLLGKLTVIMWDDMLRYTELPVLLESGLAGLVEPMIWHYLTKFLMFYITESGLAGLVEPMIWHYLTKFLMFYITESGLAGLVEPMIWHYLTKFLMFYITESGLAGLVEPMIWHYLTKFLLPPDIWDKFSKLFPNIWLGSAFKGATGSNMYVTNIGYHIENHLVWLALQEKEKQKFQTIRGYAVTGWSRYDHYAVLCELLPQALPSLGICLSVLNKGTFNADLHNGVSELLKFKSHLPISPFQCLGAPPCDFPGHKVYRDMLDFNHLEASYEDLMHNESIFTWMNEYQIKRNFINPVHVGPLLNAVANYYKSQKLCQSCPCRTITECCSKVIGEFSYLEKHDFSHLCQKYSLRQLLKNG</sequence>
<dbReference type="OrthoDB" id="47475at2759"/>
<dbReference type="GO" id="GO:0004563">
    <property type="term" value="F:beta-N-acetylhexosaminidase activity"/>
    <property type="evidence" value="ECO:0007669"/>
    <property type="project" value="UniProtKB-EC"/>
</dbReference>
<accession>A0A6J8AKV2</accession>
<gene>
    <name evidence="1" type="ORF">MCOR_8962</name>
</gene>
<dbReference type="Proteomes" id="UP000507470">
    <property type="component" value="Unassembled WGS sequence"/>
</dbReference>
<dbReference type="PANTHER" id="PTHR21040:SF8">
    <property type="entry name" value="BCDNA.GH04120"/>
    <property type="match status" value="1"/>
</dbReference>
<dbReference type="EMBL" id="CACVKT020001634">
    <property type="protein sequence ID" value="CAC5369950.1"/>
    <property type="molecule type" value="Genomic_DNA"/>
</dbReference>
<name>A0A6J8AKV2_MYTCO</name>
<keyword evidence="1" id="KW-0326">Glycosidase</keyword>
<keyword evidence="1" id="KW-0378">Hydrolase</keyword>
<organism evidence="1 2">
    <name type="scientific">Mytilus coruscus</name>
    <name type="common">Sea mussel</name>
    <dbReference type="NCBI Taxonomy" id="42192"/>
    <lineage>
        <taxon>Eukaryota</taxon>
        <taxon>Metazoa</taxon>
        <taxon>Spiralia</taxon>
        <taxon>Lophotrochozoa</taxon>
        <taxon>Mollusca</taxon>
        <taxon>Bivalvia</taxon>
        <taxon>Autobranchia</taxon>
        <taxon>Pteriomorphia</taxon>
        <taxon>Mytilida</taxon>
        <taxon>Mytiloidea</taxon>
        <taxon>Mytilidae</taxon>
        <taxon>Mytilinae</taxon>
        <taxon>Mytilus</taxon>
    </lineage>
</organism>
<dbReference type="EC" id="3.2.1.52" evidence="1"/>
<keyword evidence="2" id="KW-1185">Reference proteome</keyword>
<protein>
    <submittedName>
        <fullName evidence="1">HEX</fullName>
        <ecNumber evidence="1">3.2.1.52</ecNumber>
    </submittedName>
</protein>
<evidence type="ECO:0000313" key="1">
    <source>
        <dbReference type="EMBL" id="CAC5369950.1"/>
    </source>
</evidence>
<evidence type="ECO:0000313" key="2">
    <source>
        <dbReference type="Proteomes" id="UP000507470"/>
    </source>
</evidence>
<dbReference type="AlphaFoldDB" id="A0A6J8AKV2"/>
<dbReference type="InterPro" id="IPR038901">
    <property type="entry name" value="HEXDC-like"/>
</dbReference>